<protein>
    <recommendedName>
        <fullName evidence="4">rhomboid protease</fullName>
        <ecNumber evidence="4">3.4.21.105</ecNumber>
    </recommendedName>
</protein>
<gene>
    <name evidence="13" type="ORF">PTTT1_LOCUS92</name>
</gene>
<dbReference type="EC" id="3.4.21.105" evidence="4"/>
<evidence type="ECO:0000256" key="10">
    <source>
        <dbReference type="ARBA" id="ARBA00023136"/>
    </source>
</evidence>
<keyword evidence="8 11" id="KW-0720">Serine protease</keyword>
<keyword evidence="5 11" id="KW-0645">Protease</keyword>
<feature type="non-terminal residue" evidence="13">
    <location>
        <position position="261"/>
    </location>
</feature>
<evidence type="ECO:0000256" key="11">
    <source>
        <dbReference type="RuleBase" id="RU362115"/>
    </source>
</evidence>
<sequence>MVVVIGLNGWKFAPLDVNPLFGPSAQALLDAGARQTALIVDDGQWFRIFTPIFLHAGLVHYGINMLAFWFIGGAIEETHGIINTIVLFFIPGIGGNILGAIFLPQYVSVGASGGIFGLIGGCLADIFLNWNILFIKEYEDDTLTWRKNAVAIAWLVLDIVINVVLGLTPYIDNFTHLGGLVYGLLCGFSMIEPLAVGFFGVHTSPLGKLRKIIVRFMGLILSVFLIVITTIVLATSDVGENPCQGCRYISCVPFPWWKNTD</sequence>
<dbReference type="Proteomes" id="UP000836788">
    <property type="component" value="Chromosome 1"/>
</dbReference>
<keyword evidence="10 11" id="KW-0472">Membrane</keyword>
<dbReference type="GO" id="GO:0006508">
    <property type="term" value="P:proteolysis"/>
    <property type="evidence" value="ECO:0007669"/>
    <property type="project" value="UniProtKB-KW"/>
</dbReference>
<evidence type="ECO:0000256" key="9">
    <source>
        <dbReference type="ARBA" id="ARBA00022989"/>
    </source>
</evidence>
<comment type="caution">
    <text evidence="11">Lacks conserved residue(s) required for the propagation of feature annotation.</text>
</comment>
<evidence type="ECO:0000256" key="8">
    <source>
        <dbReference type="ARBA" id="ARBA00022825"/>
    </source>
</evidence>
<evidence type="ECO:0000256" key="2">
    <source>
        <dbReference type="ARBA" id="ARBA00004141"/>
    </source>
</evidence>
<dbReference type="EMBL" id="OU594942">
    <property type="protein sequence ID" value="CAG9276234.1"/>
    <property type="molecule type" value="Genomic_DNA"/>
</dbReference>
<feature type="transmembrane region" description="Helical" evidence="11">
    <location>
        <begin position="177"/>
        <end position="201"/>
    </location>
</feature>
<organism evidence="13">
    <name type="scientific">Phaeodactylum tricornutum</name>
    <name type="common">Diatom</name>
    <dbReference type="NCBI Taxonomy" id="2850"/>
    <lineage>
        <taxon>Eukaryota</taxon>
        <taxon>Sar</taxon>
        <taxon>Stramenopiles</taxon>
        <taxon>Ochrophyta</taxon>
        <taxon>Bacillariophyta</taxon>
        <taxon>Bacillariophyceae</taxon>
        <taxon>Bacillariophycidae</taxon>
        <taxon>Naviculales</taxon>
        <taxon>Phaeodactylaceae</taxon>
        <taxon>Phaeodactylum</taxon>
    </lineage>
</organism>
<dbReference type="InterPro" id="IPR022764">
    <property type="entry name" value="Peptidase_S54_rhomboid_dom"/>
</dbReference>
<keyword evidence="7 11" id="KW-0378">Hydrolase</keyword>
<comment type="catalytic activity">
    <reaction evidence="1 11">
        <text>Cleaves type-1 transmembrane domains using a catalytic dyad composed of serine and histidine that are contributed by different transmembrane domains.</text>
        <dbReference type="EC" id="3.4.21.105"/>
    </reaction>
</comment>
<comment type="function">
    <text evidence="11">Serine protease involved in intramembrane proteolysis.</text>
</comment>
<dbReference type="InterPro" id="IPR035952">
    <property type="entry name" value="Rhomboid-like_sf"/>
</dbReference>
<comment type="similarity">
    <text evidence="3 11">Belongs to the peptidase S54 family.</text>
</comment>
<accession>A0A8J9X254</accession>
<evidence type="ECO:0000313" key="13">
    <source>
        <dbReference type="EMBL" id="CAG9276234.1"/>
    </source>
</evidence>
<dbReference type="GO" id="GO:0016020">
    <property type="term" value="C:membrane"/>
    <property type="evidence" value="ECO:0007669"/>
    <property type="project" value="UniProtKB-SubCell"/>
</dbReference>
<dbReference type="PANTHER" id="PTHR22936:SF69">
    <property type="entry name" value="RHOMBOID-LIKE PROTEIN"/>
    <property type="match status" value="1"/>
</dbReference>
<dbReference type="SUPFAM" id="SSF144091">
    <property type="entry name" value="Rhomboid-like"/>
    <property type="match status" value="1"/>
</dbReference>
<feature type="transmembrane region" description="Helical" evidence="11">
    <location>
        <begin position="52"/>
        <end position="72"/>
    </location>
</feature>
<name>A0A8J9X254_PHATR</name>
<evidence type="ECO:0000259" key="12">
    <source>
        <dbReference type="Pfam" id="PF01694"/>
    </source>
</evidence>
<evidence type="ECO:0000256" key="5">
    <source>
        <dbReference type="ARBA" id="ARBA00022670"/>
    </source>
</evidence>
<evidence type="ECO:0000256" key="3">
    <source>
        <dbReference type="ARBA" id="ARBA00009045"/>
    </source>
</evidence>
<evidence type="ECO:0000256" key="1">
    <source>
        <dbReference type="ARBA" id="ARBA00000156"/>
    </source>
</evidence>
<reference evidence="13" key="1">
    <citation type="submission" date="2022-02" db="EMBL/GenBank/DDBJ databases">
        <authorList>
            <person name="Giguere J D."/>
        </authorList>
    </citation>
    <scope>NUCLEOTIDE SEQUENCE</scope>
    <source>
        <strain evidence="13">CCAP 1055/1</strain>
    </source>
</reference>
<dbReference type="PANTHER" id="PTHR22936">
    <property type="entry name" value="RHOMBOID-RELATED"/>
    <property type="match status" value="1"/>
</dbReference>
<feature type="transmembrane region" description="Helical" evidence="11">
    <location>
        <begin position="149"/>
        <end position="171"/>
    </location>
</feature>
<proteinExistence type="inferred from homology"/>
<feature type="transmembrane region" description="Helical" evidence="11">
    <location>
        <begin position="213"/>
        <end position="234"/>
    </location>
</feature>
<evidence type="ECO:0000256" key="6">
    <source>
        <dbReference type="ARBA" id="ARBA00022692"/>
    </source>
</evidence>
<dbReference type="InterPro" id="IPR002610">
    <property type="entry name" value="Peptidase_S54_rhomboid-like"/>
</dbReference>
<evidence type="ECO:0000256" key="7">
    <source>
        <dbReference type="ARBA" id="ARBA00022801"/>
    </source>
</evidence>
<feature type="transmembrane region" description="Helical" evidence="11">
    <location>
        <begin position="109"/>
        <end position="128"/>
    </location>
</feature>
<comment type="subcellular location">
    <subcellularLocation>
        <location evidence="2 11">Membrane</location>
        <topology evidence="2 11">Multi-pass membrane protein</topology>
    </subcellularLocation>
</comment>
<dbReference type="Gene3D" id="1.20.1540.10">
    <property type="entry name" value="Rhomboid-like"/>
    <property type="match status" value="1"/>
</dbReference>
<evidence type="ECO:0000256" key="4">
    <source>
        <dbReference type="ARBA" id="ARBA00013039"/>
    </source>
</evidence>
<dbReference type="GO" id="GO:0004252">
    <property type="term" value="F:serine-type endopeptidase activity"/>
    <property type="evidence" value="ECO:0007669"/>
    <property type="project" value="InterPro"/>
</dbReference>
<feature type="transmembrane region" description="Helical" evidence="11">
    <location>
        <begin position="84"/>
        <end position="103"/>
    </location>
</feature>
<dbReference type="AlphaFoldDB" id="A0A8J9X254"/>
<keyword evidence="9 11" id="KW-1133">Transmembrane helix</keyword>
<feature type="domain" description="Peptidase S54 rhomboid" evidence="12">
    <location>
        <begin position="43"/>
        <end position="191"/>
    </location>
</feature>
<dbReference type="Pfam" id="PF01694">
    <property type="entry name" value="Rhomboid"/>
    <property type="match status" value="1"/>
</dbReference>
<keyword evidence="6 11" id="KW-0812">Transmembrane</keyword>